<organism evidence="3 4">
    <name type="scientific">Bifidobacterium actinocoloniiforme DSM 22766</name>
    <dbReference type="NCBI Taxonomy" id="1437605"/>
    <lineage>
        <taxon>Bacteria</taxon>
        <taxon>Bacillati</taxon>
        <taxon>Actinomycetota</taxon>
        <taxon>Actinomycetes</taxon>
        <taxon>Bifidobacteriales</taxon>
        <taxon>Bifidobacteriaceae</taxon>
        <taxon>Bifidobacterium</taxon>
    </lineage>
</organism>
<dbReference type="PATRIC" id="fig|1437605.7.peg.933"/>
<keyword evidence="4" id="KW-1185">Reference proteome</keyword>
<dbReference type="AlphaFoldDB" id="A0A086Z1T1"/>
<sequence length="173" mass="19332">MNTLVLAFHPELESGSRITHRLAQAARPGNDLTLVDEYALYPDFRIDVAAEQGRLLAADRVVWLFPMRWYSSPALLKQWEDDVLEHGWAYGTGGDKLRGKQLLLAISIGATAEKYRPEGEFAVRGADLLTPWRTTARYTGMDWQQPFLVHGASSISDAGLEEAARAFAERLSQ</sequence>
<dbReference type="GO" id="GO:0003955">
    <property type="term" value="F:NAD(P)H dehydrogenase (quinone) activity"/>
    <property type="evidence" value="ECO:0007669"/>
    <property type="project" value="TreeGrafter"/>
</dbReference>
<dbReference type="InterPro" id="IPR029039">
    <property type="entry name" value="Flavoprotein-like_sf"/>
</dbReference>
<evidence type="ECO:0000313" key="4">
    <source>
        <dbReference type="Proteomes" id="UP000029015"/>
    </source>
</evidence>
<dbReference type="KEGG" id="bact:AB656_04545"/>
<gene>
    <name evidence="3" type="ORF">BACT_1185</name>
</gene>
<evidence type="ECO:0000313" key="3">
    <source>
        <dbReference type="EMBL" id="KFI40481.1"/>
    </source>
</evidence>
<dbReference type="eggNOG" id="COG2249">
    <property type="taxonomic scope" value="Bacteria"/>
</dbReference>
<proteinExistence type="predicted"/>
<evidence type="ECO:0000256" key="1">
    <source>
        <dbReference type="ARBA" id="ARBA00023002"/>
    </source>
</evidence>
<dbReference type="Proteomes" id="UP000029015">
    <property type="component" value="Unassembled WGS sequence"/>
</dbReference>
<dbReference type="GO" id="GO:0009055">
    <property type="term" value="F:electron transfer activity"/>
    <property type="evidence" value="ECO:0007669"/>
    <property type="project" value="TreeGrafter"/>
</dbReference>
<evidence type="ECO:0000259" key="2">
    <source>
        <dbReference type="Pfam" id="PF02525"/>
    </source>
</evidence>
<dbReference type="OrthoDB" id="9798454at2"/>
<dbReference type="PANTHER" id="PTHR47307:SF1">
    <property type="entry name" value="GLUTATHIONE-REGULATED POTASSIUM-EFFLUX SYSTEM ANCILLARY PROTEIN KEFG"/>
    <property type="match status" value="1"/>
</dbReference>
<reference evidence="3 4" key="1">
    <citation type="submission" date="2014-03" db="EMBL/GenBank/DDBJ databases">
        <title>Genomics of Bifidobacteria.</title>
        <authorList>
            <person name="Ventura M."/>
            <person name="Milani C."/>
            <person name="Lugli G.A."/>
        </authorList>
    </citation>
    <scope>NUCLEOTIDE SEQUENCE [LARGE SCALE GENOMIC DNA]</scope>
    <source>
        <strain evidence="3 4">DSM 22766</strain>
    </source>
</reference>
<dbReference type="Pfam" id="PF02525">
    <property type="entry name" value="Flavodoxin_2"/>
    <property type="match status" value="1"/>
</dbReference>
<dbReference type="InterPro" id="IPR046980">
    <property type="entry name" value="KefG/KefF"/>
</dbReference>
<feature type="domain" description="Flavodoxin-like fold" evidence="2">
    <location>
        <begin position="1"/>
        <end position="171"/>
    </location>
</feature>
<dbReference type="PANTHER" id="PTHR47307">
    <property type="entry name" value="GLUTATHIONE-REGULATED POTASSIUM-EFFLUX SYSTEM ANCILLARY PROTEIN KEFG"/>
    <property type="match status" value="1"/>
</dbReference>
<dbReference type="EC" id="1.10.99.2" evidence="3"/>
<dbReference type="RefSeq" id="WP_033503593.1">
    <property type="nucleotide sequence ID" value="NZ_CP011786.1"/>
</dbReference>
<dbReference type="Gene3D" id="3.40.50.360">
    <property type="match status" value="1"/>
</dbReference>
<dbReference type="InterPro" id="IPR003680">
    <property type="entry name" value="Flavodoxin_fold"/>
</dbReference>
<protein>
    <submittedName>
        <fullName evidence="3">NAD(P)H dehydrogenase (Quinone)</fullName>
        <ecNumber evidence="3">1.10.99.2</ecNumber>
    </submittedName>
</protein>
<dbReference type="SUPFAM" id="SSF52218">
    <property type="entry name" value="Flavoproteins"/>
    <property type="match status" value="1"/>
</dbReference>
<dbReference type="EMBL" id="JGYK01000001">
    <property type="protein sequence ID" value="KFI40481.1"/>
    <property type="molecule type" value="Genomic_DNA"/>
</dbReference>
<dbReference type="STRING" id="1437605.AB656_04545"/>
<name>A0A086Z1T1_9BIFI</name>
<accession>A0A086Z1T1</accession>
<dbReference type="GO" id="GO:0010181">
    <property type="term" value="F:FMN binding"/>
    <property type="evidence" value="ECO:0007669"/>
    <property type="project" value="TreeGrafter"/>
</dbReference>
<comment type="caution">
    <text evidence="3">The sequence shown here is derived from an EMBL/GenBank/DDBJ whole genome shotgun (WGS) entry which is preliminary data.</text>
</comment>
<keyword evidence="1 3" id="KW-0560">Oxidoreductase</keyword>